<dbReference type="PROSITE" id="PS50045">
    <property type="entry name" value="SIGMA54_INTERACT_4"/>
    <property type="match status" value="1"/>
</dbReference>
<dbReference type="PROSITE" id="PS00688">
    <property type="entry name" value="SIGMA54_INTERACT_3"/>
    <property type="match status" value="1"/>
</dbReference>
<dbReference type="Pfam" id="PF25601">
    <property type="entry name" value="AAA_lid_14"/>
    <property type="match status" value="1"/>
</dbReference>
<dbReference type="RefSeq" id="WP_109718778.1">
    <property type="nucleotide sequence ID" value="NZ_QEQK01000002.1"/>
</dbReference>
<dbReference type="Gene3D" id="3.40.50.2300">
    <property type="match status" value="1"/>
</dbReference>
<dbReference type="PROSITE" id="PS00676">
    <property type="entry name" value="SIGMA54_INTERACT_2"/>
    <property type="match status" value="1"/>
</dbReference>
<dbReference type="Pfam" id="PF00072">
    <property type="entry name" value="Response_reg"/>
    <property type="match status" value="1"/>
</dbReference>
<evidence type="ECO:0000256" key="3">
    <source>
        <dbReference type="ARBA" id="ARBA00023015"/>
    </source>
</evidence>
<dbReference type="Gene3D" id="3.40.50.300">
    <property type="entry name" value="P-loop containing nucleotide triphosphate hydrolases"/>
    <property type="match status" value="1"/>
</dbReference>
<proteinExistence type="predicted"/>
<dbReference type="InterPro" id="IPR002078">
    <property type="entry name" value="Sigma_54_int"/>
</dbReference>
<dbReference type="EMBL" id="QEQK01000002">
    <property type="protein sequence ID" value="PWN57272.1"/>
    <property type="molecule type" value="Genomic_DNA"/>
</dbReference>
<dbReference type="InterPro" id="IPR002197">
    <property type="entry name" value="HTH_Fis"/>
</dbReference>
<dbReference type="InterPro" id="IPR058031">
    <property type="entry name" value="AAA_lid_NorR"/>
</dbReference>
<evidence type="ECO:0000256" key="5">
    <source>
        <dbReference type="ARBA" id="ARBA00023163"/>
    </source>
</evidence>
<keyword evidence="1" id="KW-0547">Nucleotide-binding</keyword>
<accession>A0A363UP86</accession>
<evidence type="ECO:0000256" key="1">
    <source>
        <dbReference type="ARBA" id="ARBA00022741"/>
    </source>
</evidence>
<dbReference type="InterPro" id="IPR025943">
    <property type="entry name" value="Sigma_54_int_dom_ATP-bd_2"/>
</dbReference>
<dbReference type="FunFam" id="3.40.50.300:FF:000006">
    <property type="entry name" value="DNA-binding transcriptional regulator NtrC"/>
    <property type="match status" value="1"/>
</dbReference>
<keyword evidence="2" id="KW-0067">ATP-binding</keyword>
<organism evidence="9 10">
    <name type="scientific">Abyssibacter profundi</name>
    <dbReference type="NCBI Taxonomy" id="2182787"/>
    <lineage>
        <taxon>Bacteria</taxon>
        <taxon>Pseudomonadati</taxon>
        <taxon>Pseudomonadota</taxon>
        <taxon>Gammaproteobacteria</taxon>
        <taxon>Chromatiales</taxon>
        <taxon>Oceanococcaceae</taxon>
        <taxon>Abyssibacter</taxon>
    </lineage>
</organism>
<dbReference type="GO" id="GO:0000160">
    <property type="term" value="P:phosphorelay signal transduction system"/>
    <property type="evidence" value="ECO:0007669"/>
    <property type="project" value="InterPro"/>
</dbReference>
<reference evidence="9 10" key="1">
    <citation type="submission" date="2018-05" db="EMBL/GenBank/DDBJ databases">
        <title>Abyssibacter profundi OUC007T gen. nov., sp. nov, a marine bacterium isolated from seawater of the Mariana Trench.</title>
        <authorList>
            <person name="Zhou S."/>
        </authorList>
    </citation>
    <scope>NUCLEOTIDE SEQUENCE [LARGE SCALE GENOMIC DNA]</scope>
    <source>
        <strain evidence="9 10">OUC007</strain>
    </source>
</reference>
<comment type="caution">
    <text evidence="9">The sequence shown here is derived from an EMBL/GenBank/DDBJ whole genome shotgun (WGS) entry which is preliminary data.</text>
</comment>
<evidence type="ECO:0000313" key="9">
    <source>
        <dbReference type="EMBL" id="PWN57272.1"/>
    </source>
</evidence>
<sequence length="446" mass="49060">MSTVLIIDDNPAVREALSLLLSLRDIDVLTADGPESGLALLNEQEVDLVIQDMNFTEDTTSGEEGEQLFRQIRQRFADLPVILLTAWTHLEAAVELVKNGAADYVAKPWDDHKLGTTVANLLELSETAREVSRVRRERQRRRSALAARYDLRGVVYGSDATERVLELACQVARSDLPVLITGPNGAGKERIADIVHANSSVKSGPFITVNCGALPGELIEAELFGAEAGAYTGANRARPGRFEVADGGTLFLDEIGNLPLSGQVKLLRVLETGQFERLGSSRTLKTRVRVLSATNADLPAMIADGSFREDLYYRLNVMELRLPPLAERRDDILPLAEHFLGGEVGLSDDARRALEQHRWPGNVRELRNAMERARLLCQDGEIRREDLNLPSTAAAEAHRNLDEPDAETIRAALEAAGGTVSRAARALGLSRQALYRRMQRFELSAD</sequence>
<feature type="domain" description="Sigma-54 factor interaction" evidence="7">
    <location>
        <begin position="154"/>
        <end position="375"/>
    </location>
</feature>
<dbReference type="CDD" id="cd00156">
    <property type="entry name" value="REC"/>
    <property type="match status" value="1"/>
</dbReference>
<dbReference type="PRINTS" id="PR01590">
    <property type="entry name" value="HTHFIS"/>
</dbReference>
<dbReference type="SUPFAM" id="SSF46689">
    <property type="entry name" value="Homeodomain-like"/>
    <property type="match status" value="1"/>
</dbReference>
<feature type="domain" description="Response regulatory" evidence="8">
    <location>
        <begin position="3"/>
        <end position="122"/>
    </location>
</feature>
<dbReference type="InterPro" id="IPR025944">
    <property type="entry name" value="Sigma_54_int_dom_CS"/>
</dbReference>
<feature type="modified residue" description="4-aspartylphosphate" evidence="6">
    <location>
        <position position="52"/>
    </location>
</feature>
<dbReference type="SUPFAM" id="SSF52172">
    <property type="entry name" value="CheY-like"/>
    <property type="match status" value="1"/>
</dbReference>
<keyword evidence="6" id="KW-0597">Phosphoprotein</keyword>
<dbReference type="OrthoDB" id="9804019at2"/>
<dbReference type="Pfam" id="PF00158">
    <property type="entry name" value="Sigma54_activat"/>
    <property type="match status" value="1"/>
</dbReference>
<dbReference type="GO" id="GO:0006355">
    <property type="term" value="P:regulation of DNA-templated transcription"/>
    <property type="evidence" value="ECO:0007669"/>
    <property type="project" value="InterPro"/>
</dbReference>
<dbReference type="GO" id="GO:0043565">
    <property type="term" value="F:sequence-specific DNA binding"/>
    <property type="evidence" value="ECO:0007669"/>
    <property type="project" value="InterPro"/>
</dbReference>
<dbReference type="Pfam" id="PF02954">
    <property type="entry name" value="HTH_8"/>
    <property type="match status" value="1"/>
</dbReference>
<keyword evidence="3" id="KW-0805">Transcription regulation</keyword>
<dbReference type="Gene3D" id="1.10.8.60">
    <property type="match status" value="1"/>
</dbReference>
<evidence type="ECO:0000256" key="6">
    <source>
        <dbReference type="PROSITE-ProRule" id="PRU00169"/>
    </source>
</evidence>
<dbReference type="InterPro" id="IPR011006">
    <property type="entry name" value="CheY-like_superfamily"/>
</dbReference>
<name>A0A363UP86_9GAMM</name>
<evidence type="ECO:0000259" key="7">
    <source>
        <dbReference type="PROSITE" id="PS50045"/>
    </source>
</evidence>
<dbReference type="InterPro" id="IPR003593">
    <property type="entry name" value="AAA+_ATPase"/>
</dbReference>
<evidence type="ECO:0000256" key="2">
    <source>
        <dbReference type="ARBA" id="ARBA00022840"/>
    </source>
</evidence>
<dbReference type="InterPro" id="IPR009057">
    <property type="entry name" value="Homeodomain-like_sf"/>
</dbReference>
<evidence type="ECO:0000256" key="4">
    <source>
        <dbReference type="ARBA" id="ARBA00023125"/>
    </source>
</evidence>
<dbReference type="InterPro" id="IPR027417">
    <property type="entry name" value="P-loop_NTPase"/>
</dbReference>
<keyword evidence="10" id="KW-1185">Reference proteome</keyword>
<dbReference type="AlphaFoldDB" id="A0A363UP86"/>
<dbReference type="PANTHER" id="PTHR32071">
    <property type="entry name" value="TRANSCRIPTIONAL REGULATORY PROTEIN"/>
    <property type="match status" value="1"/>
</dbReference>
<dbReference type="PROSITE" id="PS50110">
    <property type="entry name" value="RESPONSE_REGULATORY"/>
    <property type="match status" value="1"/>
</dbReference>
<keyword evidence="4" id="KW-0238">DNA-binding</keyword>
<dbReference type="Proteomes" id="UP000251800">
    <property type="component" value="Unassembled WGS sequence"/>
</dbReference>
<keyword evidence="5" id="KW-0804">Transcription</keyword>
<dbReference type="Gene3D" id="1.10.10.60">
    <property type="entry name" value="Homeodomain-like"/>
    <property type="match status" value="1"/>
</dbReference>
<evidence type="ECO:0000259" key="8">
    <source>
        <dbReference type="PROSITE" id="PS50110"/>
    </source>
</evidence>
<protein>
    <submittedName>
        <fullName evidence="9">Sigma-54-dependent Fis family transcriptional regulator</fullName>
    </submittedName>
</protein>
<dbReference type="SMART" id="SM00448">
    <property type="entry name" value="REC"/>
    <property type="match status" value="1"/>
</dbReference>
<dbReference type="SUPFAM" id="SSF52540">
    <property type="entry name" value="P-loop containing nucleoside triphosphate hydrolases"/>
    <property type="match status" value="1"/>
</dbReference>
<dbReference type="GO" id="GO:0005524">
    <property type="term" value="F:ATP binding"/>
    <property type="evidence" value="ECO:0007669"/>
    <property type="project" value="UniProtKB-KW"/>
</dbReference>
<dbReference type="InterPro" id="IPR001789">
    <property type="entry name" value="Sig_transdc_resp-reg_receiver"/>
</dbReference>
<gene>
    <name evidence="9" type="ORF">DEH80_01845</name>
</gene>
<dbReference type="SMART" id="SM00382">
    <property type="entry name" value="AAA"/>
    <property type="match status" value="1"/>
</dbReference>
<dbReference type="PANTHER" id="PTHR32071:SF86">
    <property type="entry name" value="TWO COMPONENT SIGNAL TRANSDUCTION SYSTEM SIGMA54-DEPENDENT RESPONSE REGULATOR FIS FAMILY"/>
    <property type="match status" value="1"/>
</dbReference>
<dbReference type="CDD" id="cd00009">
    <property type="entry name" value="AAA"/>
    <property type="match status" value="1"/>
</dbReference>
<evidence type="ECO:0000313" key="10">
    <source>
        <dbReference type="Proteomes" id="UP000251800"/>
    </source>
</evidence>